<reference evidence="1 2" key="1">
    <citation type="submission" date="2011-07" db="EMBL/GenBank/DDBJ databases">
        <authorList>
            <person name="Coyne R."/>
            <person name="Brami D."/>
            <person name="Johnson J."/>
            <person name="Hostetler J."/>
            <person name="Hannick L."/>
            <person name="Clark T."/>
            <person name="Cassidy-Hanley D."/>
            <person name="Inman J."/>
        </authorList>
    </citation>
    <scope>NUCLEOTIDE SEQUENCE [LARGE SCALE GENOMIC DNA]</scope>
    <source>
        <strain evidence="1 2">G5</strain>
    </source>
</reference>
<accession>G0QNL3</accession>
<evidence type="ECO:0000313" key="1">
    <source>
        <dbReference type="EMBL" id="EGR33202.1"/>
    </source>
</evidence>
<protein>
    <submittedName>
        <fullName evidence="1">Uncharacterized protein</fullName>
    </submittedName>
</protein>
<keyword evidence="2" id="KW-1185">Reference proteome</keyword>
<dbReference type="EMBL" id="GL983500">
    <property type="protein sequence ID" value="EGR33202.1"/>
    <property type="molecule type" value="Genomic_DNA"/>
</dbReference>
<dbReference type="Proteomes" id="UP000008983">
    <property type="component" value="Unassembled WGS sequence"/>
</dbReference>
<name>G0QNL3_ICHMU</name>
<organism evidence="1 2">
    <name type="scientific">Ichthyophthirius multifiliis</name>
    <name type="common">White spot disease agent</name>
    <name type="synonym">Ich</name>
    <dbReference type="NCBI Taxonomy" id="5932"/>
    <lineage>
        <taxon>Eukaryota</taxon>
        <taxon>Sar</taxon>
        <taxon>Alveolata</taxon>
        <taxon>Ciliophora</taxon>
        <taxon>Intramacronucleata</taxon>
        <taxon>Oligohymenophorea</taxon>
        <taxon>Hymenostomatida</taxon>
        <taxon>Ophryoglenina</taxon>
        <taxon>Ichthyophthirius</taxon>
    </lineage>
</organism>
<dbReference type="AlphaFoldDB" id="G0QNL3"/>
<evidence type="ECO:0000313" key="2">
    <source>
        <dbReference type="Proteomes" id="UP000008983"/>
    </source>
</evidence>
<dbReference type="InParanoid" id="G0QNL3"/>
<gene>
    <name evidence="1" type="ORF">IMG5_206862</name>
</gene>
<proteinExistence type="predicted"/>
<sequence>MLASDRRLIIKKNENQYFDLVIQYILVTENMLDEAVNMVFEKFQVEEELQIYIMSDEQQNMLNLMRNLGLVND</sequence>
<dbReference type="GeneID" id="14909368"/>
<dbReference type="RefSeq" id="XP_004037188.1">
    <property type="nucleotide sequence ID" value="XM_004037140.1"/>
</dbReference>